<keyword evidence="3" id="KW-1185">Reference proteome</keyword>
<name>A0ABY2XKM8_9GAMM</name>
<keyword evidence="1" id="KW-0472">Membrane</keyword>
<comment type="caution">
    <text evidence="2">The sequence shown here is derived from an EMBL/GenBank/DDBJ whole genome shotgun (WGS) entry which is preliminary data.</text>
</comment>
<protein>
    <recommendedName>
        <fullName evidence="4">Phage holin family protein</fullName>
    </recommendedName>
</protein>
<dbReference type="RefSeq" id="WP_138773129.1">
    <property type="nucleotide sequence ID" value="NZ_JBHSSX010000049.1"/>
</dbReference>
<evidence type="ECO:0000313" key="3">
    <source>
        <dbReference type="Proteomes" id="UP000739180"/>
    </source>
</evidence>
<organism evidence="2 3">
    <name type="scientific">Alloalcanivorax gelatiniphagus</name>
    <dbReference type="NCBI Taxonomy" id="1194167"/>
    <lineage>
        <taxon>Bacteria</taxon>
        <taxon>Pseudomonadati</taxon>
        <taxon>Pseudomonadota</taxon>
        <taxon>Gammaproteobacteria</taxon>
        <taxon>Oceanospirillales</taxon>
        <taxon>Alcanivoracaceae</taxon>
        <taxon>Alloalcanivorax</taxon>
    </lineage>
</organism>
<keyword evidence="1" id="KW-0812">Transmembrane</keyword>
<accession>A0ABY2XKM8</accession>
<gene>
    <name evidence="2" type="ORF">FGS76_13250</name>
</gene>
<dbReference type="Proteomes" id="UP000739180">
    <property type="component" value="Unassembled WGS sequence"/>
</dbReference>
<evidence type="ECO:0000313" key="2">
    <source>
        <dbReference type="EMBL" id="TMW11984.1"/>
    </source>
</evidence>
<dbReference type="EMBL" id="VCQT01000038">
    <property type="protein sequence ID" value="TMW11984.1"/>
    <property type="molecule type" value="Genomic_DNA"/>
</dbReference>
<evidence type="ECO:0008006" key="4">
    <source>
        <dbReference type="Google" id="ProtNLM"/>
    </source>
</evidence>
<evidence type="ECO:0000256" key="1">
    <source>
        <dbReference type="SAM" id="Phobius"/>
    </source>
</evidence>
<feature type="transmembrane region" description="Helical" evidence="1">
    <location>
        <begin position="12"/>
        <end position="39"/>
    </location>
</feature>
<sequence>MNLRRPLSSLFSLNALVWLAMLTGLATLLCFAAAGWLALAPHVGAPLASLYTGLGLLLVTVLLALLVRRAVASKPDTPDRHQTPAAEARLEDSLRPLIGDSALRWTRENSSLVAVGALAAGVLIAASPGTRRFLARAAGPVVTRKALEAYRGFSEDQD</sequence>
<feature type="transmembrane region" description="Helical" evidence="1">
    <location>
        <begin position="45"/>
        <end position="67"/>
    </location>
</feature>
<keyword evidence="1" id="KW-1133">Transmembrane helix</keyword>
<reference evidence="2 3" key="1">
    <citation type="submission" date="2019-05" db="EMBL/GenBank/DDBJ databases">
        <title>Genome of Alcanivorax gelatiniphagus, an oil degrading marine bacteria.</title>
        <authorList>
            <person name="Kwon K.K."/>
        </authorList>
    </citation>
    <scope>NUCLEOTIDE SEQUENCE [LARGE SCALE GENOMIC DNA]</scope>
    <source>
        <strain evidence="2 3">MEBiC 08158</strain>
    </source>
</reference>
<proteinExistence type="predicted"/>